<evidence type="ECO:0000313" key="2">
    <source>
        <dbReference type="Proteomes" id="UP001634394"/>
    </source>
</evidence>
<accession>A0ABD3TH89</accession>
<gene>
    <name evidence="1" type="ORF">ACJMK2_021269</name>
</gene>
<dbReference type="AlphaFoldDB" id="A0ABD3TH89"/>
<dbReference type="Proteomes" id="UP001634394">
    <property type="component" value="Unassembled WGS sequence"/>
</dbReference>
<feature type="non-terminal residue" evidence="1">
    <location>
        <position position="114"/>
    </location>
</feature>
<feature type="non-terminal residue" evidence="1">
    <location>
        <position position="1"/>
    </location>
</feature>
<organism evidence="1 2">
    <name type="scientific">Sinanodonta woodiana</name>
    <name type="common">Chinese pond mussel</name>
    <name type="synonym">Anodonta woodiana</name>
    <dbReference type="NCBI Taxonomy" id="1069815"/>
    <lineage>
        <taxon>Eukaryota</taxon>
        <taxon>Metazoa</taxon>
        <taxon>Spiralia</taxon>
        <taxon>Lophotrochozoa</taxon>
        <taxon>Mollusca</taxon>
        <taxon>Bivalvia</taxon>
        <taxon>Autobranchia</taxon>
        <taxon>Heteroconchia</taxon>
        <taxon>Palaeoheterodonta</taxon>
        <taxon>Unionida</taxon>
        <taxon>Unionoidea</taxon>
        <taxon>Unionidae</taxon>
        <taxon>Unioninae</taxon>
        <taxon>Sinanodonta</taxon>
    </lineage>
</organism>
<proteinExistence type="predicted"/>
<keyword evidence="2" id="KW-1185">Reference proteome</keyword>
<comment type="caution">
    <text evidence="1">The sequence shown here is derived from an EMBL/GenBank/DDBJ whole genome shotgun (WGS) entry which is preliminary data.</text>
</comment>
<name>A0ABD3TH89_SINWO</name>
<sequence length="114" mass="12356">LQSLSQPQLCSHIHNARPPIPSSVQSRVTSIPLTATIIAAHSHPQVQLTSPVHNDNFPVPFTVTISAAIPIQNQLSRPVHNDSYPFTSTITAIHVQPQSQINSQSQSQLSVKPT</sequence>
<reference evidence="1 2" key="1">
    <citation type="submission" date="2024-11" db="EMBL/GenBank/DDBJ databases">
        <title>Chromosome-level genome assembly of the freshwater bivalve Anodonta woodiana.</title>
        <authorList>
            <person name="Chen X."/>
        </authorList>
    </citation>
    <scope>NUCLEOTIDE SEQUENCE [LARGE SCALE GENOMIC DNA]</scope>
    <source>
        <strain evidence="1">MN2024</strain>
        <tissue evidence="1">Gills</tissue>
    </source>
</reference>
<protein>
    <submittedName>
        <fullName evidence="1">Uncharacterized protein</fullName>
    </submittedName>
</protein>
<dbReference type="EMBL" id="JBJQND010000018">
    <property type="protein sequence ID" value="KAL3835795.1"/>
    <property type="molecule type" value="Genomic_DNA"/>
</dbReference>
<evidence type="ECO:0000313" key="1">
    <source>
        <dbReference type="EMBL" id="KAL3835795.1"/>
    </source>
</evidence>